<evidence type="ECO:0000313" key="4">
    <source>
        <dbReference type="Proteomes" id="UP000298781"/>
    </source>
</evidence>
<dbReference type="EMBL" id="CP039690">
    <property type="protein sequence ID" value="QCI62788.1"/>
    <property type="molecule type" value="Genomic_DNA"/>
</dbReference>
<feature type="compositionally biased region" description="Low complexity" evidence="1">
    <location>
        <begin position="23"/>
        <end position="74"/>
    </location>
</feature>
<evidence type="ECO:0000313" key="3">
    <source>
        <dbReference type="EMBL" id="QCI62788.1"/>
    </source>
</evidence>
<evidence type="ECO:0000256" key="2">
    <source>
        <dbReference type="SAM" id="SignalP"/>
    </source>
</evidence>
<evidence type="ECO:0000256" key="1">
    <source>
        <dbReference type="SAM" id="MobiDB-lite"/>
    </source>
</evidence>
<sequence>MRLHLIAAAAAVLFVTDIASAQAPATTPAAPGATAPATTPSRARTRAPAATAPAATTPGAAAPATTTRPRSAAQLRNDQLMRDCGAEWRAGRTQLQAAGKTWRTFLPECRARRRGA</sequence>
<keyword evidence="4" id="KW-1185">Reference proteome</keyword>
<accession>A0A4D7AUX5</accession>
<reference evidence="3 4" key="1">
    <citation type="submission" date="2019-04" db="EMBL/GenBank/DDBJ databases">
        <title>Phreatobacter aquaticus sp. nov.</title>
        <authorList>
            <person name="Choi A."/>
        </authorList>
    </citation>
    <scope>NUCLEOTIDE SEQUENCE [LARGE SCALE GENOMIC DNA]</scope>
    <source>
        <strain evidence="3 4">KCTC 52518</strain>
    </source>
</reference>
<organism evidence="3 4">
    <name type="scientific">Phreatobacter stygius</name>
    <dbReference type="NCBI Taxonomy" id="1940610"/>
    <lineage>
        <taxon>Bacteria</taxon>
        <taxon>Pseudomonadati</taxon>
        <taxon>Pseudomonadota</taxon>
        <taxon>Alphaproteobacteria</taxon>
        <taxon>Hyphomicrobiales</taxon>
        <taxon>Phreatobacteraceae</taxon>
        <taxon>Phreatobacter</taxon>
    </lineage>
</organism>
<feature type="chain" id="PRO_5020603571" evidence="2">
    <location>
        <begin position="22"/>
        <end position="116"/>
    </location>
</feature>
<dbReference type="AlphaFoldDB" id="A0A4D7AUX5"/>
<name>A0A4D7AUX5_9HYPH</name>
<dbReference type="Proteomes" id="UP000298781">
    <property type="component" value="Chromosome"/>
</dbReference>
<proteinExistence type="predicted"/>
<keyword evidence="2" id="KW-0732">Signal</keyword>
<gene>
    <name evidence="3" type="ORF">E8M01_00145</name>
</gene>
<dbReference type="KEGG" id="pstg:E8M01_00145"/>
<protein>
    <submittedName>
        <fullName evidence="3">Uncharacterized protein</fullName>
    </submittedName>
</protein>
<dbReference type="RefSeq" id="WP_136958251.1">
    <property type="nucleotide sequence ID" value="NZ_CP039690.1"/>
</dbReference>
<dbReference type="OrthoDB" id="8001261at2"/>
<feature type="signal peptide" evidence="2">
    <location>
        <begin position="1"/>
        <end position="21"/>
    </location>
</feature>
<feature type="region of interest" description="Disordered" evidence="1">
    <location>
        <begin position="23"/>
        <end position="75"/>
    </location>
</feature>